<dbReference type="EMBL" id="AKIJ01000004">
    <property type="protein sequence ID" value="KFG25677.1"/>
    <property type="molecule type" value="Genomic_DNA"/>
</dbReference>
<dbReference type="GeneID" id="77676629"/>
<evidence type="ECO:0000313" key="2">
    <source>
        <dbReference type="Proteomes" id="UP000054524"/>
    </source>
</evidence>
<dbReference type="SUPFAM" id="SSF50978">
    <property type="entry name" value="WD40 repeat-like"/>
    <property type="match status" value="1"/>
</dbReference>
<reference evidence="1 2" key="1">
    <citation type="journal article" date="2014" name="Genome Announc.">
        <title>Genome Sequence of the Microsporidian Species Nematocida sp1 Strain ERTm6 (ATCC PRA-372).</title>
        <authorList>
            <person name="Bakowski M.A."/>
            <person name="Priest M."/>
            <person name="Young S."/>
            <person name="Cuomo C.A."/>
            <person name="Troemel E.R."/>
        </authorList>
    </citation>
    <scope>NUCLEOTIDE SEQUENCE [LARGE SCALE GENOMIC DNA]</scope>
    <source>
        <strain evidence="1 2">ERTm6</strain>
    </source>
</reference>
<evidence type="ECO:0000313" key="1">
    <source>
        <dbReference type="EMBL" id="KFG25677.1"/>
    </source>
</evidence>
<sequence length="352" mass="39359">MSEVIVVFTNMKDKEFSTPPMQISDDFTDAQMEQFLNTYLQQNKSYAFFYNGEQIEEMPKCEKEETITIEFIAVTKILSETAKIDVDSSITSISIRRHPDLHMDTVILCTTTGETKEYSLGPGTELIKEFNSFKPIRAVTSTEEGVYVLTTTNKVVDIGKGEIVFEADQPIRTIGNCRNYLAIGLASNEIVILADNKETARFKTSGEIGRTIFRVIEDEVVLVLAIVEGAIEVYKGEDWAKTTFNLPTPITAAGYEDGKVYAGGLGGAIYICSLSSMEKQYQSDVTFISRIECGTVFFGYSCKNSIMLRDKETYMGTHKIDLRTPVADMKISGKRLFVAEGNSLKIFNIFDE</sequence>
<name>A0A086J0K9_NEMA1</name>
<accession>A0A086J0K9</accession>
<dbReference type="RefSeq" id="XP_052904232.1">
    <property type="nucleotide sequence ID" value="XM_053049282.1"/>
</dbReference>
<keyword evidence="2" id="KW-1185">Reference proteome</keyword>
<dbReference type="AlphaFoldDB" id="A0A086J0K9"/>
<proteinExistence type="predicted"/>
<dbReference type="HOGENOM" id="CLU_787762_0_0_1"/>
<comment type="caution">
    <text evidence="1">The sequence shown here is derived from an EMBL/GenBank/DDBJ whole genome shotgun (WGS) entry which is preliminary data.</text>
</comment>
<organism evidence="1 2">
    <name type="scientific">Nematocida ausubeli (strain ATCC PRA-371 / ERTm2)</name>
    <name type="common">Nematode killer fungus</name>
    <dbReference type="NCBI Taxonomy" id="1913371"/>
    <lineage>
        <taxon>Eukaryota</taxon>
        <taxon>Fungi</taxon>
        <taxon>Fungi incertae sedis</taxon>
        <taxon>Microsporidia</taxon>
        <taxon>Nematocida</taxon>
    </lineage>
</organism>
<gene>
    <name evidence="1" type="ORF">NESG_01656</name>
</gene>
<dbReference type="Proteomes" id="UP000054524">
    <property type="component" value="Unassembled WGS sequence"/>
</dbReference>
<protein>
    <submittedName>
        <fullName evidence="1">Uncharacterized protein</fullName>
    </submittedName>
</protein>
<dbReference type="InterPro" id="IPR036322">
    <property type="entry name" value="WD40_repeat_dom_sf"/>
</dbReference>